<dbReference type="RefSeq" id="WP_280626026.1">
    <property type="nucleotide sequence ID" value="NZ_CP123504.1"/>
</dbReference>
<feature type="domain" description="DUF3644" evidence="1">
    <location>
        <begin position="94"/>
        <end position="274"/>
    </location>
</feature>
<accession>A0AA95GQ20</accession>
<gene>
    <name evidence="2" type="ORF">QE210_07355</name>
</gene>
<proteinExistence type="predicted"/>
<dbReference type="Proteomes" id="UP001177595">
    <property type="component" value="Chromosome"/>
</dbReference>
<sequence>MSKYDKVDLAYDFLIQREKNNESFTINELSAATGWKKQTCGTYPSKRWHQYIQKDGKHYSIAGICYLTKDEFRMIHSQKLQYSNITIPSAKSILLHKAKEFALLAVSTYNNPYATFKTYGYIVNIIIAYTALFHAIFEKHGQNYYHTDQNGKAIKIDGEKKAWELSECSNVYWQGIESPEKYNLKFLIGLRNKIEHRSLPAVDLAVAGECQSALSNFETLLIKEFGDEQALYTNLAIAMQLTRTSEQAQNESLKQLQTKNYKVVRQYMETYRANLDDSILESQKYRLRVFLVPKLGNHAKSSDLAIEFVNINKLNIEERRNYEQGITFIKELENPYKLKPTKVIELVRKKIIFFNRYWHTKCWQYFKTRPSNIDIYFK</sequence>
<evidence type="ECO:0000313" key="2">
    <source>
        <dbReference type="EMBL" id="WGM02877.1"/>
    </source>
</evidence>
<evidence type="ECO:0000259" key="1">
    <source>
        <dbReference type="Pfam" id="PF12358"/>
    </source>
</evidence>
<dbReference type="EMBL" id="CP123504">
    <property type="protein sequence ID" value="WGM02877.1"/>
    <property type="molecule type" value="Genomic_DNA"/>
</dbReference>
<dbReference type="Pfam" id="PF12358">
    <property type="entry name" value="DUF3644"/>
    <property type="match status" value="1"/>
</dbReference>
<reference evidence="2" key="1">
    <citation type="submission" date="2023-04" db="EMBL/GenBank/DDBJ databases">
        <title>Genome dynamics across the evolutionary transition to endosymbiosis.</title>
        <authorList>
            <person name="Siozios S."/>
            <person name="Nadal-Jimenez P."/>
            <person name="Azagi T."/>
            <person name="Sprong H."/>
            <person name="Frost C.L."/>
            <person name="Parratt S.R."/>
            <person name="Taylor G."/>
            <person name="Brettell L."/>
            <person name="Lew K.C."/>
            <person name="Croft L."/>
            <person name="King K.C."/>
            <person name="Brockhurst M.A."/>
            <person name="Hypsa V."/>
            <person name="Novakova E."/>
            <person name="Darby A.C."/>
            <person name="Hurst G.D.D."/>
        </authorList>
    </citation>
    <scope>NUCLEOTIDE SEQUENCE</scope>
    <source>
        <strain evidence="2">APv</strain>
    </source>
</reference>
<protein>
    <submittedName>
        <fullName evidence="2">DUF3644 domain-containing protein</fullName>
    </submittedName>
</protein>
<evidence type="ECO:0000313" key="3">
    <source>
        <dbReference type="Proteomes" id="UP001177595"/>
    </source>
</evidence>
<organism evidence="2 3">
    <name type="scientific">Arsenophonus nasoniae</name>
    <name type="common">son-killer infecting Nasonia vitripennis</name>
    <dbReference type="NCBI Taxonomy" id="638"/>
    <lineage>
        <taxon>Bacteria</taxon>
        <taxon>Pseudomonadati</taxon>
        <taxon>Pseudomonadota</taxon>
        <taxon>Gammaproteobacteria</taxon>
        <taxon>Enterobacterales</taxon>
        <taxon>Morganellaceae</taxon>
        <taxon>Arsenophonus</taxon>
    </lineage>
</organism>
<name>A0AA95GQ20_9GAMM</name>
<dbReference type="InterPro" id="IPR022104">
    <property type="entry name" value="DUF3644"/>
</dbReference>
<dbReference type="AlphaFoldDB" id="A0AA95GQ20"/>